<gene>
    <name evidence="2" type="ORF">EZJ19_15625</name>
</gene>
<sequence>MKPRVAVVGGGWAGLAAAVTLVDAGHAVVLHESARQLGGRARRVDWHGIAIDNGQHLCAGAYDHTLDLLRRLGTAAGLERRRLVFDEPGFRLALPGLPRPLHLAVGLLTARGLDAGEKYAAARFMRALARRRFRLDRDDTAARLLAEHGQPGRLVARLWQPICVAALNTPLAQASAQIFCNVLRDSLAGPRAASDMLFNRGDLGRLVPDAAARHVGERGGSIHLSSRVTGLVREADGFRLAGPDDRAERVVLATHPAQAPALLAGLPGCDGLVGQLRDLRWQPILTLWLRFAAPLALPYPMLALGDGSAPWAFERNDLGPGLAAIVFSAEGPHLALAPAALRDDCLERLGRRVGPLPPLADWRVIVEKRATFACTPGLRRPDPRTPVPGLFLAGDYTAGDYPATLEGAVRSGVKCARMIIEEE</sequence>
<dbReference type="Proteomes" id="UP000295443">
    <property type="component" value="Unassembled WGS sequence"/>
</dbReference>
<name>A0A4R1B0L1_9PROT</name>
<dbReference type="InterPro" id="IPR017830">
    <property type="entry name" value="SQase_HpnE"/>
</dbReference>
<evidence type="ECO:0000313" key="3">
    <source>
        <dbReference type="Proteomes" id="UP000295443"/>
    </source>
</evidence>
<comment type="caution">
    <text evidence="2">The sequence shown here is derived from an EMBL/GenBank/DDBJ whole genome shotgun (WGS) entry which is preliminary data.</text>
</comment>
<keyword evidence="3" id="KW-1185">Reference proteome</keyword>
<dbReference type="NCBIfam" id="TIGR03467">
    <property type="entry name" value="HpnE"/>
    <property type="match status" value="1"/>
</dbReference>
<proteinExistence type="predicted"/>
<dbReference type="InterPro" id="IPR050464">
    <property type="entry name" value="Zeta_carotene_desat/Oxidored"/>
</dbReference>
<protein>
    <submittedName>
        <fullName evidence="2">Desaturase</fullName>
    </submittedName>
</protein>
<dbReference type="OrthoDB" id="7849608at2"/>
<dbReference type="SUPFAM" id="SSF51905">
    <property type="entry name" value="FAD/NAD(P)-binding domain"/>
    <property type="match status" value="1"/>
</dbReference>
<evidence type="ECO:0000313" key="2">
    <source>
        <dbReference type="EMBL" id="TCJ11512.1"/>
    </source>
</evidence>
<reference evidence="2 3" key="1">
    <citation type="submission" date="2019-03" db="EMBL/GenBank/DDBJ databases">
        <title>Genome sequence of Thiobacillaceae bacterium LSR1, a sulfur-oxidizing bacterium isolated from freshwater sediment.</title>
        <authorList>
            <person name="Li S."/>
        </authorList>
    </citation>
    <scope>NUCLEOTIDE SEQUENCE [LARGE SCALE GENOMIC DNA]</scope>
    <source>
        <strain evidence="2 3">LSR1</strain>
    </source>
</reference>
<dbReference type="Pfam" id="PF01593">
    <property type="entry name" value="Amino_oxidase"/>
    <property type="match status" value="1"/>
</dbReference>
<dbReference type="EMBL" id="SJZB01000054">
    <property type="protein sequence ID" value="TCJ11512.1"/>
    <property type="molecule type" value="Genomic_DNA"/>
</dbReference>
<dbReference type="InterPro" id="IPR036188">
    <property type="entry name" value="FAD/NAD-bd_sf"/>
</dbReference>
<feature type="domain" description="Amine oxidase" evidence="1">
    <location>
        <begin position="13"/>
        <end position="420"/>
    </location>
</feature>
<evidence type="ECO:0000259" key="1">
    <source>
        <dbReference type="Pfam" id="PF01593"/>
    </source>
</evidence>
<dbReference type="PANTHER" id="PTHR42923">
    <property type="entry name" value="PROTOPORPHYRINOGEN OXIDASE"/>
    <property type="match status" value="1"/>
</dbReference>
<accession>A0A4R1B0L1</accession>
<dbReference type="AlphaFoldDB" id="A0A4R1B0L1"/>
<organism evidence="2 3">
    <name type="scientific">Parasulfuritortus cantonensis</name>
    <dbReference type="NCBI Taxonomy" id="2528202"/>
    <lineage>
        <taxon>Bacteria</taxon>
        <taxon>Pseudomonadati</taxon>
        <taxon>Pseudomonadota</taxon>
        <taxon>Betaproteobacteria</taxon>
        <taxon>Nitrosomonadales</taxon>
        <taxon>Thiobacillaceae</taxon>
        <taxon>Parasulfuritortus</taxon>
    </lineage>
</organism>
<dbReference type="PANTHER" id="PTHR42923:SF47">
    <property type="entry name" value="BLR3003 PROTEIN"/>
    <property type="match status" value="1"/>
</dbReference>
<dbReference type="GO" id="GO:0016491">
    <property type="term" value="F:oxidoreductase activity"/>
    <property type="evidence" value="ECO:0007669"/>
    <property type="project" value="InterPro"/>
</dbReference>
<dbReference type="Gene3D" id="3.50.50.60">
    <property type="entry name" value="FAD/NAD(P)-binding domain"/>
    <property type="match status" value="1"/>
</dbReference>
<dbReference type="InterPro" id="IPR002937">
    <property type="entry name" value="Amino_oxidase"/>
</dbReference>